<gene>
    <name evidence="2" type="ORF">UCREL1_54</name>
</gene>
<feature type="compositionally biased region" description="Basic and acidic residues" evidence="1">
    <location>
        <begin position="1"/>
        <end position="25"/>
    </location>
</feature>
<organism evidence="2 3">
    <name type="scientific">Eutypa lata (strain UCR-EL1)</name>
    <name type="common">Grapevine dieback disease fungus</name>
    <name type="synonym">Eutypa armeniacae</name>
    <dbReference type="NCBI Taxonomy" id="1287681"/>
    <lineage>
        <taxon>Eukaryota</taxon>
        <taxon>Fungi</taxon>
        <taxon>Dikarya</taxon>
        <taxon>Ascomycota</taxon>
        <taxon>Pezizomycotina</taxon>
        <taxon>Sordariomycetes</taxon>
        <taxon>Xylariomycetidae</taxon>
        <taxon>Xylariales</taxon>
        <taxon>Diatrypaceae</taxon>
        <taxon>Eutypa</taxon>
    </lineage>
</organism>
<dbReference type="KEGG" id="ela:UCREL1_54"/>
<dbReference type="Proteomes" id="UP000012174">
    <property type="component" value="Unassembled WGS sequence"/>
</dbReference>
<evidence type="ECO:0000313" key="3">
    <source>
        <dbReference type="Proteomes" id="UP000012174"/>
    </source>
</evidence>
<evidence type="ECO:0000313" key="2">
    <source>
        <dbReference type="EMBL" id="EMR72887.1"/>
    </source>
</evidence>
<dbReference type="HOGENOM" id="CLU_1610752_0_0_1"/>
<keyword evidence="3" id="KW-1185">Reference proteome</keyword>
<name>M7T899_EUTLA</name>
<feature type="compositionally biased region" description="Polar residues" evidence="1">
    <location>
        <begin position="31"/>
        <end position="45"/>
    </location>
</feature>
<evidence type="ECO:0000256" key="1">
    <source>
        <dbReference type="SAM" id="MobiDB-lite"/>
    </source>
</evidence>
<accession>M7T899</accession>
<feature type="region of interest" description="Disordered" evidence="1">
    <location>
        <begin position="1"/>
        <end position="51"/>
    </location>
</feature>
<reference evidence="3" key="1">
    <citation type="journal article" date="2013" name="Genome Announc.">
        <title>Draft genome sequence of the grapevine dieback fungus Eutypa lata UCR-EL1.</title>
        <authorList>
            <person name="Blanco-Ulate B."/>
            <person name="Rolshausen P.E."/>
            <person name="Cantu D."/>
        </authorList>
    </citation>
    <scope>NUCLEOTIDE SEQUENCE [LARGE SCALE GENOMIC DNA]</scope>
    <source>
        <strain evidence="3">UCR-EL1</strain>
    </source>
</reference>
<proteinExistence type="predicted"/>
<dbReference type="AlphaFoldDB" id="M7T899"/>
<protein>
    <submittedName>
        <fullName evidence="2">Uncharacterized protein</fullName>
    </submittedName>
</protein>
<sequence>MEARADRDDVGRNDMDHDGMDHDGMDGDSAGRNSSPAITDQTLASSIGKRPWEGIKDELETTVNQIIDMIDEVTTNGEFDEHPVWAVVSDKVDGLERNPSSANFETLKYFVAMRELMVQLQERKAKVKDFEAEVSSNAAEIKKTDKKLKAINEKLADDDDDVEEE</sequence>
<dbReference type="EMBL" id="KB705358">
    <property type="protein sequence ID" value="EMR72887.1"/>
    <property type="molecule type" value="Genomic_DNA"/>
</dbReference>